<dbReference type="PROSITE" id="PS51546">
    <property type="entry name" value="PI3K_RBD"/>
    <property type="match status" value="1"/>
</dbReference>
<dbReference type="InterPro" id="IPR002420">
    <property type="entry name" value="PI3K-type_C2_dom"/>
</dbReference>
<dbReference type="Pfam" id="PF10232">
    <property type="entry name" value="Med8"/>
    <property type="match status" value="1"/>
</dbReference>
<dbReference type="GO" id="GO:0005942">
    <property type="term" value="C:phosphatidylinositol 3-kinase complex"/>
    <property type="evidence" value="ECO:0007669"/>
    <property type="project" value="TreeGrafter"/>
</dbReference>
<dbReference type="InterPro" id="IPR016024">
    <property type="entry name" value="ARM-type_fold"/>
</dbReference>
<feature type="domain" description="PIK helical" evidence="7">
    <location>
        <begin position="890"/>
        <end position="1077"/>
    </location>
</feature>
<dbReference type="SMART" id="SM00142">
    <property type="entry name" value="PI3K_C2"/>
    <property type="match status" value="1"/>
</dbReference>
<dbReference type="GO" id="GO:0006357">
    <property type="term" value="P:regulation of transcription by RNA polymerase II"/>
    <property type="evidence" value="ECO:0007669"/>
    <property type="project" value="InterPro"/>
</dbReference>
<dbReference type="PANTHER" id="PTHR10048">
    <property type="entry name" value="PHOSPHATIDYLINOSITOL KINASE"/>
    <property type="match status" value="1"/>
</dbReference>
<evidence type="ECO:0000259" key="8">
    <source>
        <dbReference type="PROSITE" id="PS51546"/>
    </source>
</evidence>
<dbReference type="Pfam" id="PF00792">
    <property type="entry name" value="PI3K_C2"/>
    <property type="match status" value="1"/>
</dbReference>
<evidence type="ECO:0000256" key="3">
    <source>
        <dbReference type="ARBA" id="ARBA00022777"/>
    </source>
</evidence>
<dbReference type="GO" id="GO:0016592">
    <property type="term" value="C:mediator complex"/>
    <property type="evidence" value="ECO:0007669"/>
    <property type="project" value="InterPro"/>
</dbReference>
<dbReference type="Gene3D" id="1.25.40.70">
    <property type="entry name" value="Phosphatidylinositol 3-kinase, accessory domain (PIK)"/>
    <property type="match status" value="1"/>
</dbReference>
<dbReference type="InterPro" id="IPR019364">
    <property type="entry name" value="Mediatior_Med8_fun/met"/>
</dbReference>
<dbReference type="STRING" id="2018661.A0A2A2KEE7"/>
<keyword evidence="2" id="KW-0547">Nucleotide-binding</keyword>
<dbReference type="PROSITE" id="PS00916">
    <property type="entry name" value="PI3_4_KINASE_2"/>
    <property type="match status" value="1"/>
</dbReference>
<evidence type="ECO:0000256" key="2">
    <source>
        <dbReference type="ARBA" id="ARBA00022741"/>
    </source>
</evidence>
<dbReference type="Proteomes" id="UP000218231">
    <property type="component" value="Unassembled WGS sequence"/>
</dbReference>
<comment type="caution">
    <text evidence="10">The sequence shown here is derived from an EMBL/GenBank/DDBJ whole genome shotgun (WGS) entry which is preliminary data.</text>
</comment>
<dbReference type="InterPro" id="IPR011009">
    <property type="entry name" value="Kinase-like_dom_sf"/>
</dbReference>
<dbReference type="GO" id="GO:0035005">
    <property type="term" value="F:1-phosphatidylinositol-4-phosphate 3-kinase activity"/>
    <property type="evidence" value="ECO:0007669"/>
    <property type="project" value="TreeGrafter"/>
</dbReference>
<dbReference type="InterPro" id="IPR000341">
    <property type="entry name" value="PI3K_Ras-bd_dom"/>
</dbReference>
<evidence type="ECO:0000256" key="1">
    <source>
        <dbReference type="ARBA" id="ARBA00022679"/>
    </source>
</evidence>
<dbReference type="InterPro" id="IPR018936">
    <property type="entry name" value="PI3/4_kinase_CS"/>
</dbReference>
<dbReference type="GO" id="GO:0005524">
    <property type="term" value="F:ATP binding"/>
    <property type="evidence" value="ECO:0007669"/>
    <property type="project" value="UniProtKB-KW"/>
</dbReference>
<dbReference type="PROSITE" id="PS51547">
    <property type="entry name" value="C2_PI3K"/>
    <property type="match status" value="1"/>
</dbReference>
<dbReference type="SMART" id="SM00146">
    <property type="entry name" value="PI3Kc"/>
    <property type="match status" value="1"/>
</dbReference>
<dbReference type="SUPFAM" id="SSF48371">
    <property type="entry name" value="ARM repeat"/>
    <property type="match status" value="1"/>
</dbReference>
<dbReference type="Pfam" id="PF00454">
    <property type="entry name" value="PI3_PI4_kinase"/>
    <property type="match status" value="1"/>
</dbReference>
<dbReference type="Gene3D" id="2.60.40.150">
    <property type="entry name" value="C2 domain"/>
    <property type="match status" value="1"/>
</dbReference>
<dbReference type="Gene3D" id="3.30.1010.10">
    <property type="entry name" value="Phosphatidylinositol 3-kinase Catalytic Subunit, Chain A, domain 4"/>
    <property type="match status" value="1"/>
</dbReference>
<dbReference type="EMBL" id="LIAE01008837">
    <property type="protein sequence ID" value="PAV72297.1"/>
    <property type="molecule type" value="Genomic_DNA"/>
</dbReference>
<evidence type="ECO:0000259" key="6">
    <source>
        <dbReference type="PROSITE" id="PS50290"/>
    </source>
</evidence>
<dbReference type="SUPFAM" id="SSF54236">
    <property type="entry name" value="Ubiquitin-like"/>
    <property type="match status" value="1"/>
</dbReference>
<dbReference type="OrthoDB" id="67688at2759"/>
<keyword evidence="1" id="KW-0808">Transferase</keyword>
<dbReference type="Gene3D" id="1.10.1070.11">
    <property type="entry name" value="Phosphatidylinositol 3-/4-kinase, catalytic domain"/>
    <property type="match status" value="1"/>
</dbReference>
<evidence type="ECO:0000259" key="9">
    <source>
        <dbReference type="PROSITE" id="PS51547"/>
    </source>
</evidence>
<evidence type="ECO:0000259" key="7">
    <source>
        <dbReference type="PROSITE" id="PS51545"/>
    </source>
</evidence>
<dbReference type="Gene3D" id="3.10.20.770">
    <property type="match status" value="1"/>
</dbReference>
<evidence type="ECO:0008006" key="12">
    <source>
        <dbReference type="Google" id="ProtNLM"/>
    </source>
</evidence>
<name>A0A2A2KEE7_9BILA</name>
<dbReference type="SUPFAM" id="SSF56112">
    <property type="entry name" value="Protein kinase-like (PK-like)"/>
    <property type="match status" value="1"/>
</dbReference>
<dbReference type="GO" id="GO:0003712">
    <property type="term" value="F:transcription coregulator activity"/>
    <property type="evidence" value="ECO:0007669"/>
    <property type="project" value="InterPro"/>
</dbReference>
<dbReference type="SMART" id="SM00145">
    <property type="entry name" value="PI3Ka"/>
    <property type="match status" value="1"/>
</dbReference>
<gene>
    <name evidence="10" type="ORF">WR25_00093</name>
</gene>
<protein>
    <recommendedName>
        <fullName evidence="12">Phosphatidylinositol 3-kinase</fullName>
    </recommendedName>
</protein>
<feature type="domain" description="C2 PI3K-type" evidence="9">
    <location>
        <begin position="703"/>
        <end position="861"/>
    </location>
</feature>
<proteinExistence type="inferred from homology"/>
<organism evidence="10 11">
    <name type="scientific">Diploscapter pachys</name>
    <dbReference type="NCBI Taxonomy" id="2018661"/>
    <lineage>
        <taxon>Eukaryota</taxon>
        <taxon>Metazoa</taxon>
        <taxon>Ecdysozoa</taxon>
        <taxon>Nematoda</taxon>
        <taxon>Chromadorea</taxon>
        <taxon>Rhabditida</taxon>
        <taxon>Rhabditina</taxon>
        <taxon>Rhabditomorpha</taxon>
        <taxon>Rhabditoidea</taxon>
        <taxon>Rhabditidae</taxon>
        <taxon>Diploscapter</taxon>
    </lineage>
</organism>
<dbReference type="Pfam" id="PF00794">
    <property type="entry name" value="PI3K_rbd"/>
    <property type="match status" value="1"/>
</dbReference>
<dbReference type="InterPro" id="IPR001263">
    <property type="entry name" value="PI3K_accessory_dom"/>
</dbReference>
<dbReference type="PROSITE" id="PS50290">
    <property type="entry name" value="PI3_4_KINASE_3"/>
    <property type="match status" value="1"/>
</dbReference>
<dbReference type="FunFam" id="1.10.1070.11:FF:000001">
    <property type="entry name" value="Phosphatidylinositol 4,5-bisphosphate 3-kinase catalytic subunit"/>
    <property type="match status" value="1"/>
</dbReference>
<feature type="domain" description="PI3K/PI4K catalytic" evidence="6">
    <location>
        <begin position="1143"/>
        <end position="1434"/>
    </location>
</feature>
<dbReference type="InterPro" id="IPR029071">
    <property type="entry name" value="Ubiquitin-like_domsf"/>
</dbReference>
<reference evidence="10 11" key="1">
    <citation type="journal article" date="2017" name="Curr. Biol.">
        <title>Genome architecture and evolution of a unichromosomal asexual nematode.</title>
        <authorList>
            <person name="Fradin H."/>
            <person name="Zegar C."/>
            <person name="Gutwein M."/>
            <person name="Lucas J."/>
            <person name="Kovtun M."/>
            <person name="Corcoran D."/>
            <person name="Baugh L.R."/>
            <person name="Kiontke K."/>
            <person name="Gunsalus K."/>
            <person name="Fitch D.H."/>
            <person name="Piano F."/>
        </authorList>
    </citation>
    <scope>NUCLEOTIDE SEQUENCE [LARGE SCALE GENOMIC DNA]</scope>
    <source>
        <strain evidence="10">PF1309</strain>
    </source>
</reference>
<comment type="similarity">
    <text evidence="5">Belongs to the PI3/PI4-kinase family.</text>
</comment>
<accession>A0A2A2KEE7</accession>
<keyword evidence="11" id="KW-1185">Reference proteome</keyword>
<feature type="domain" description="PI3K-RBD" evidence="8">
    <location>
        <begin position="537"/>
        <end position="641"/>
    </location>
</feature>
<dbReference type="GO" id="GO:0016477">
    <property type="term" value="P:cell migration"/>
    <property type="evidence" value="ECO:0007669"/>
    <property type="project" value="TreeGrafter"/>
</dbReference>
<dbReference type="InterPro" id="IPR042236">
    <property type="entry name" value="PI3K_accessory_sf"/>
</dbReference>
<dbReference type="GO" id="GO:0005886">
    <property type="term" value="C:plasma membrane"/>
    <property type="evidence" value="ECO:0007669"/>
    <property type="project" value="TreeGrafter"/>
</dbReference>
<evidence type="ECO:0000256" key="4">
    <source>
        <dbReference type="ARBA" id="ARBA00022840"/>
    </source>
</evidence>
<dbReference type="InterPro" id="IPR035892">
    <property type="entry name" value="C2_domain_sf"/>
</dbReference>
<dbReference type="PROSITE" id="PS51545">
    <property type="entry name" value="PIK_HELICAL"/>
    <property type="match status" value="1"/>
</dbReference>
<dbReference type="PANTHER" id="PTHR10048:SF111">
    <property type="entry name" value="PHOSPHATIDYLINOSITOL 3-KINASE AGE-1"/>
    <property type="match status" value="1"/>
</dbReference>
<dbReference type="GO" id="GO:0005737">
    <property type="term" value="C:cytoplasm"/>
    <property type="evidence" value="ECO:0007669"/>
    <property type="project" value="TreeGrafter"/>
</dbReference>
<dbReference type="GO" id="GO:0048015">
    <property type="term" value="P:phosphatidylinositol-mediated signaling"/>
    <property type="evidence" value="ECO:0007669"/>
    <property type="project" value="TreeGrafter"/>
</dbReference>
<keyword evidence="4" id="KW-0067">ATP-binding</keyword>
<dbReference type="GO" id="GO:0016303">
    <property type="term" value="F:1-phosphatidylinositol-3-kinase activity"/>
    <property type="evidence" value="ECO:0007669"/>
    <property type="project" value="TreeGrafter"/>
</dbReference>
<dbReference type="SMART" id="SM00144">
    <property type="entry name" value="PI3K_rbd"/>
    <property type="match status" value="1"/>
</dbReference>
<dbReference type="SUPFAM" id="SSF49562">
    <property type="entry name" value="C2 domain (Calcium/lipid-binding domain, CaLB)"/>
    <property type="match status" value="1"/>
</dbReference>
<dbReference type="InterPro" id="IPR036940">
    <property type="entry name" value="PI3/4_kinase_cat_sf"/>
</dbReference>
<evidence type="ECO:0000313" key="11">
    <source>
        <dbReference type="Proteomes" id="UP000218231"/>
    </source>
</evidence>
<dbReference type="InterPro" id="IPR000403">
    <property type="entry name" value="PI3/4_kinase_cat_dom"/>
</dbReference>
<dbReference type="PROSITE" id="PS00915">
    <property type="entry name" value="PI3_4_KINASE_1"/>
    <property type="match status" value="1"/>
</dbReference>
<dbReference type="InterPro" id="IPR015433">
    <property type="entry name" value="PI3/4_kinase"/>
</dbReference>
<dbReference type="Pfam" id="PF00613">
    <property type="entry name" value="PI3Ka"/>
    <property type="match status" value="1"/>
</dbReference>
<keyword evidence="3" id="KW-0418">Kinase</keyword>
<sequence length="1448" mass="167486">MSLQQFQQEADKVDQALEAIHKKAIEAKKTIEELILMLNREDKVHWPDMLEKYSSLAALMSQLQIALRRNALPSGEENSGQLLRSNVFVPLRLQLEPDPRLEEMTQGRVVAWHHDVVPDYLRTKLNPEIETEEAYIENERNSKGQDYIIKQVANLNKHVDLLLTNFATYDRAQTDTAIEKPAYSDAETQRLVRAIMCGEDLRQVRAPSAMPPQQLGAGTVQPQSGQMGMAPGMTARGTGPGNVAMPQNRPQTPVTSTCQNSDSLTESVNLNLALRIQNLSLSRSSRGGSSRADFVGVEPRNYPGYSPTKERRTSQMLCHNPKLQSVIDKINGASMKFHNPAWKSLVSESGELFNELILRPDDPGSDHMLIAFPWFVAPIRCSFSNMTLRFVKEKLFENLRRMARKPFSWDPRDYIFYASQWQYDRWMWFYNEDMTISETGISTNMPMMLLKNPADLEAERNLEKSIGRAIGYPLEKLETTLNESLKAFRAELFTHVDKTVKERGNDGREHYAFPEENILDFETKDFCPHSLVQKIDKTHLIYRIYYRSEEDERNNIDDENKMKYMDVKFKQDYTPVSLIQTALHKFLSNKMITKEEADDAYLLQLVGKKSFLTSEKHKIVTYESVRSSFENYRNPKFILRRQSILYKDYRPPKPMHTPYYVHAHKDYLARERNLAAKHALGQPQSTMDSDANLPPNTLSLWEIDDNLHMKPISCSNVIGGMESDLQMYVRFSVYCGKALVAKKESNSTPKCKPSWSEHPFINLDLYLSDMPSLAVLNVQLMESKTKKGKKEETCIGWVNLCLRNWDDSLLQGRFTLFLRSGPVEFPPNGPIGHNEKKGDATNPVSRLIIELPHYGRKIYFPSMSLYRKFVAGSQNGQMAHLQRPPKYKPNDPNPPSNHHELIRLREIYNKVKLGTKLSNTDEELVFDWRYYVQKHIPELILVLVECDLMWKLRDHFAHFYIMLEDWPKLSLGTMLTLLNKRYLDVHVRQLAVRHLDAHLDHRSFPLFLLPLVQAIKCEPWPNSELVNLLLKKALMDYRIGHKLFWLMRAELANQMEDNRLTNLFKRLAIFIEAYLRGNEDHIATVVKQVEMLNKLTELSVYVKNYKEKDTATKKFQQKLQECHEKLESMESPLDPTHLLGPLRIEKCRVLGSAKMPLKLYWRNTNPLSAHYLPTYEIIFKNGDDLRQDMLVIQVLEVMDSIWKVHQIDCCLSTYPILPMGSNVGLIGCVSNCATIFEIQSEGGKMGTAVKSLDTKFLNQYLREHSKDNAKEYMEAADRFNMSCVGYSVATFIMGIKDRHNDNIMLTKDGKLFHIDFGHILGHGKTKLGIQRDRVPFVLTEHFLTVISKGNDVSMSKHEINKFKEQCIKAYIVLWRERHQFVSLFSLMYTMGLPEFSCEEDLEHLKKTIGMKLLTEEEAKKYFMSVFEEAFNGSWATKTNWFFHTVKHL</sequence>
<evidence type="ECO:0000256" key="5">
    <source>
        <dbReference type="PROSITE-ProRule" id="PRU00880"/>
    </source>
</evidence>
<dbReference type="GO" id="GO:0043491">
    <property type="term" value="P:phosphatidylinositol 3-kinase/protein kinase B signal transduction"/>
    <property type="evidence" value="ECO:0007669"/>
    <property type="project" value="TreeGrafter"/>
</dbReference>
<evidence type="ECO:0000313" key="10">
    <source>
        <dbReference type="EMBL" id="PAV72297.1"/>
    </source>
</evidence>